<dbReference type="KEGG" id="sch:Sphch_0446"/>
<dbReference type="RefSeq" id="WP_013846409.1">
    <property type="nucleotide sequence ID" value="NC_015593.1"/>
</dbReference>
<sequence>MGDLNLDANIAHPDDLYDRLIVLHDGLDDRQSAIVNSKLILLLANHIGDEQVIRQAIGLARGALTDVKSPVPLDADLG</sequence>
<protein>
    <recommendedName>
        <fullName evidence="3">DUF2783 domain-containing protein</fullName>
    </recommendedName>
</protein>
<evidence type="ECO:0000313" key="2">
    <source>
        <dbReference type="Proteomes" id="UP000007150"/>
    </source>
</evidence>
<dbReference type="Pfam" id="PF10932">
    <property type="entry name" value="DUF2783"/>
    <property type="match status" value="1"/>
</dbReference>
<gene>
    <name evidence="1" type="ORF">Sphch_0446</name>
</gene>
<dbReference type="AlphaFoldDB" id="F6EWY0"/>
<dbReference type="STRING" id="690566.Sphch_0446"/>
<dbReference type="Proteomes" id="UP000007150">
    <property type="component" value="Chromosome 1"/>
</dbReference>
<dbReference type="EMBL" id="CP002798">
    <property type="protein sequence ID" value="AEG48143.1"/>
    <property type="molecule type" value="Genomic_DNA"/>
</dbReference>
<reference evidence="1 2" key="1">
    <citation type="submission" date="2011-05" db="EMBL/GenBank/DDBJ databases">
        <title>Complete sequence of chromosome 1 of Sphingobium chlorophenolicum L-1.</title>
        <authorList>
            <consortium name="US DOE Joint Genome Institute"/>
            <person name="Lucas S."/>
            <person name="Han J."/>
            <person name="Lapidus A."/>
            <person name="Cheng J.-F."/>
            <person name="Goodwin L."/>
            <person name="Pitluck S."/>
            <person name="Peters L."/>
            <person name="Daligault H."/>
            <person name="Han C."/>
            <person name="Tapia R."/>
            <person name="Land M."/>
            <person name="Hauser L."/>
            <person name="Kyrpides N."/>
            <person name="Ivanova N."/>
            <person name="Pagani I."/>
            <person name="Turner P."/>
            <person name="Copley S."/>
            <person name="Woyke T."/>
        </authorList>
    </citation>
    <scope>NUCLEOTIDE SEQUENCE [LARGE SCALE GENOMIC DNA]</scope>
    <source>
        <strain evidence="1 2">L-1</strain>
    </source>
</reference>
<evidence type="ECO:0000313" key="1">
    <source>
        <dbReference type="EMBL" id="AEG48143.1"/>
    </source>
</evidence>
<proteinExistence type="predicted"/>
<dbReference type="InterPro" id="IPR021233">
    <property type="entry name" value="DUF2783"/>
</dbReference>
<dbReference type="HOGENOM" id="CLU_189765_1_0_5"/>
<accession>F6EWY0</accession>
<name>F6EWY0_SPHCR</name>
<keyword evidence="2" id="KW-1185">Reference proteome</keyword>
<organism evidence="1 2">
    <name type="scientific">Sphingobium chlorophenolicum L-1</name>
    <dbReference type="NCBI Taxonomy" id="690566"/>
    <lineage>
        <taxon>Bacteria</taxon>
        <taxon>Pseudomonadati</taxon>
        <taxon>Pseudomonadota</taxon>
        <taxon>Alphaproteobacteria</taxon>
        <taxon>Sphingomonadales</taxon>
        <taxon>Sphingomonadaceae</taxon>
        <taxon>Sphingobium</taxon>
    </lineage>
</organism>
<evidence type="ECO:0008006" key="3">
    <source>
        <dbReference type="Google" id="ProtNLM"/>
    </source>
</evidence>